<keyword evidence="4" id="KW-1185">Reference proteome</keyword>
<dbReference type="EMBL" id="KB706724">
    <property type="protein sequence ID" value="EMR66020.1"/>
    <property type="molecule type" value="Genomic_DNA"/>
</dbReference>
<dbReference type="HOGENOM" id="CLU_1578521_0_0_1"/>
<dbReference type="AlphaFoldDB" id="M7TH13"/>
<feature type="coiled-coil region" evidence="1">
    <location>
        <begin position="119"/>
        <end position="150"/>
    </location>
</feature>
<evidence type="ECO:0000313" key="3">
    <source>
        <dbReference type="EMBL" id="EMR66020.1"/>
    </source>
</evidence>
<dbReference type="Proteomes" id="UP000012174">
    <property type="component" value="Unassembled WGS sequence"/>
</dbReference>
<evidence type="ECO:0000256" key="1">
    <source>
        <dbReference type="SAM" id="Coils"/>
    </source>
</evidence>
<protein>
    <submittedName>
        <fullName evidence="3">Uncharacterized protein</fullName>
    </submittedName>
</protein>
<evidence type="ECO:0000256" key="2">
    <source>
        <dbReference type="SAM" id="MobiDB-lite"/>
    </source>
</evidence>
<dbReference type="KEGG" id="ela:UCREL1_6993"/>
<keyword evidence="1" id="KW-0175">Coiled coil</keyword>
<organism evidence="3 4">
    <name type="scientific">Eutypa lata (strain UCR-EL1)</name>
    <name type="common">Grapevine dieback disease fungus</name>
    <name type="synonym">Eutypa armeniacae</name>
    <dbReference type="NCBI Taxonomy" id="1287681"/>
    <lineage>
        <taxon>Eukaryota</taxon>
        <taxon>Fungi</taxon>
        <taxon>Dikarya</taxon>
        <taxon>Ascomycota</taxon>
        <taxon>Pezizomycotina</taxon>
        <taxon>Sordariomycetes</taxon>
        <taxon>Xylariomycetidae</taxon>
        <taxon>Xylariales</taxon>
        <taxon>Diatrypaceae</taxon>
        <taxon>Eutypa</taxon>
    </lineage>
</organism>
<proteinExistence type="predicted"/>
<feature type="region of interest" description="Disordered" evidence="2">
    <location>
        <begin position="77"/>
        <end position="109"/>
    </location>
</feature>
<reference evidence="4" key="1">
    <citation type="journal article" date="2013" name="Genome Announc.">
        <title>Draft genome sequence of the grapevine dieback fungus Eutypa lata UCR-EL1.</title>
        <authorList>
            <person name="Blanco-Ulate B."/>
            <person name="Rolshausen P.E."/>
            <person name="Cantu D."/>
        </authorList>
    </citation>
    <scope>NUCLEOTIDE SEQUENCE [LARGE SCALE GENOMIC DNA]</scope>
    <source>
        <strain evidence="4">UCR-EL1</strain>
    </source>
</reference>
<gene>
    <name evidence="3" type="ORF">UCREL1_6993</name>
</gene>
<accession>M7TH13</accession>
<name>M7TH13_EUTLA</name>
<dbReference type="OrthoDB" id="4687746at2759"/>
<sequence length="169" mass="19050">MVKPYTNIDQDGYVDLRNEHYSKAMVELEKAETELTTEFNESLKSDHRKLEILANQSAQLHGLLSDEDAEYSAKGVDGQYRTSEAQAEIESLSKDLASSSRSDNLDGQDSDWKNIMNAIEGSDGSTANLEAELEELIKEAAEDFKKQEKKFLEKIENAGRGVFMKQMFD</sequence>
<evidence type="ECO:0000313" key="4">
    <source>
        <dbReference type="Proteomes" id="UP000012174"/>
    </source>
</evidence>